<dbReference type="GO" id="GO:0007411">
    <property type="term" value="P:axon guidance"/>
    <property type="evidence" value="ECO:0007669"/>
    <property type="project" value="TreeGrafter"/>
</dbReference>
<dbReference type="Proteomes" id="UP000682733">
    <property type="component" value="Unassembled WGS sequence"/>
</dbReference>
<dbReference type="PRINTS" id="PR01347">
    <property type="entry name" value="EPHRIN"/>
</dbReference>
<comment type="caution">
    <text evidence="6">Lacks conserved residue(s) required for the propagation of feature annotation.</text>
</comment>
<protein>
    <recommendedName>
        <fullName evidence="10">Ephrin RBD domain-containing protein</fullName>
    </recommendedName>
</protein>
<dbReference type="PANTHER" id="PTHR11304">
    <property type="entry name" value="EPHRIN"/>
    <property type="match status" value="1"/>
</dbReference>
<sequence>MKLLILVTFFSTISTLTTTSIRRRYYRPRSFRIYWNSSNEIFSSVSPAILYVHLGDKIDFICPKVTNELDPVEYSALYIVSKEAYEQCYSNNYLPLMYCNRPLETQIYTITIAQFLPYPDALEFYEQKEYYFISTSNGYVDGIDQIYNGLCKTKNMRLILDIQKRYNHYSSISNNETRNIIMTKQISKRKNIIYNVQKQIASNSMSILLSLKLFSTCYILYLLKKF</sequence>
<organism evidence="11 15">
    <name type="scientific">Didymodactylos carnosus</name>
    <dbReference type="NCBI Taxonomy" id="1234261"/>
    <lineage>
        <taxon>Eukaryota</taxon>
        <taxon>Metazoa</taxon>
        <taxon>Spiralia</taxon>
        <taxon>Gnathifera</taxon>
        <taxon>Rotifera</taxon>
        <taxon>Eurotatoria</taxon>
        <taxon>Bdelloidea</taxon>
        <taxon>Philodinida</taxon>
        <taxon>Philodinidae</taxon>
        <taxon>Didymodactylos</taxon>
    </lineage>
</organism>
<comment type="similarity">
    <text evidence="6 7">Belongs to the ephrin family.</text>
</comment>
<evidence type="ECO:0000256" key="6">
    <source>
        <dbReference type="PROSITE-ProRule" id="PRU00884"/>
    </source>
</evidence>
<comment type="caution">
    <text evidence="11">The sequence shown here is derived from an EMBL/GenBank/DDBJ whole genome shotgun (WGS) entry which is preliminary data.</text>
</comment>
<dbReference type="PROSITE" id="PS51551">
    <property type="entry name" value="EPHRIN_RBD_2"/>
    <property type="match status" value="1"/>
</dbReference>
<keyword evidence="4" id="KW-1015">Disulfide bond</keyword>
<dbReference type="EMBL" id="CAJNOK010012326">
    <property type="protein sequence ID" value="CAF1161132.1"/>
    <property type="molecule type" value="Genomic_DNA"/>
</dbReference>
<evidence type="ECO:0000256" key="2">
    <source>
        <dbReference type="ARBA" id="ARBA00022729"/>
    </source>
</evidence>
<dbReference type="PANTHER" id="PTHR11304:SF29">
    <property type="entry name" value="EPHRIN"/>
    <property type="match status" value="1"/>
</dbReference>
<dbReference type="Pfam" id="PF00812">
    <property type="entry name" value="Ephrin"/>
    <property type="match status" value="1"/>
</dbReference>
<evidence type="ECO:0000259" key="10">
    <source>
        <dbReference type="PROSITE" id="PS51551"/>
    </source>
</evidence>
<reference evidence="11" key="1">
    <citation type="submission" date="2021-02" db="EMBL/GenBank/DDBJ databases">
        <authorList>
            <person name="Nowell W R."/>
        </authorList>
    </citation>
    <scope>NUCLEOTIDE SEQUENCE</scope>
</reference>
<evidence type="ECO:0000256" key="9">
    <source>
        <dbReference type="SAM" id="SignalP"/>
    </source>
</evidence>
<dbReference type="InterPro" id="IPR001799">
    <property type="entry name" value="Ephrin_RBD"/>
</dbReference>
<dbReference type="GO" id="GO:0005886">
    <property type="term" value="C:plasma membrane"/>
    <property type="evidence" value="ECO:0007669"/>
    <property type="project" value="TreeGrafter"/>
</dbReference>
<keyword evidence="8" id="KW-1133">Transmembrane helix</keyword>
<evidence type="ECO:0000313" key="13">
    <source>
        <dbReference type="EMBL" id="CAF3644500.1"/>
    </source>
</evidence>
<evidence type="ECO:0000313" key="11">
    <source>
        <dbReference type="EMBL" id="CAF0856728.1"/>
    </source>
</evidence>
<feature type="domain" description="Ephrin RBD" evidence="10">
    <location>
        <begin position="28"/>
        <end position="162"/>
    </location>
</feature>
<feature type="chain" id="PRO_5035598764" description="Ephrin RBD domain-containing protein" evidence="9">
    <location>
        <begin position="19"/>
        <end position="226"/>
    </location>
</feature>
<keyword evidence="5" id="KW-0325">Glycoprotein</keyword>
<keyword evidence="3 7" id="KW-0472">Membrane</keyword>
<dbReference type="Gene3D" id="2.60.40.420">
    <property type="entry name" value="Cupredoxins - blue copper proteins"/>
    <property type="match status" value="1"/>
</dbReference>
<dbReference type="Proteomes" id="UP000663829">
    <property type="component" value="Unassembled WGS sequence"/>
</dbReference>
<dbReference type="OrthoDB" id="6250301at2759"/>
<evidence type="ECO:0000256" key="1">
    <source>
        <dbReference type="ARBA" id="ARBA00004370"/>
    </source>
</evidence>
<accession>A0A813WPN0</accession>
<dbReference type="SUPFAM" id="SSF49503">
    <property type="entry name" value="Cupredoxins"/>
    <property type="match status" value="1"/>
</dbReference>
<evidence type="ECO:0000313" key="12">
    <source>
        <dbReference type="EMBL" id="CAF1161132.1"/>
    </source>
</evidence>
<feature type="transmembrane region" description="Helical" evidence="8">
    <location>
        <begin position="205"/>
        <end position="223"/>
    </location>
</feature>
<keyword evidence="15" id="KW-1185">Reference proteome</keyword>
<dbReference type="EMBL" id="CAJOBA010033850">
    <property type="protein sequence ID" value="CAF3972873.1"/>
    <property type="molecule type" value="Genomic_DNA"/>
</dbReference>
<evidence type="ECO:0000256" key="3">
    <source>
        <dbReference type="ARBA" id="ARBA00023136"/>
    </source>
</evidence>
<evidence type="ECO:0000256" key="8">
    <source>
        <dbReference type="SAM" id="Phobius"/>
    </source>
</evidence>
<dbReference type="AlphaFoldDB" id="A0A813WPN0"/>
<name>A0A813WPN0_9BILA</name>
<dbReference type="Proteomes" id="UP000677228">
    <property type="component" value="Unassembled WGS sequence"/>
</dbReference>
<dbReference type="Proteomes" id="UP000681722">
    <property type="component" value="Unassembled WGS sequence"/>
</dbReference>
<evidence type="ECO:0000256" key="7">
    <source>
        <dbReference type="RuleBase" id="RU004375"/>
    </source>
</evidence>
<comment type="subcellular location">
    <subcellularLocation>
        <location evidence="1">Membrane</location>
    </subcellularLocation>
</comment>
<dbReference type="InterPro" id="IPR031328">
    <property type="entry name" value="Ephrin"/>
</dbReference>
<dbReference type="EMBL" id="CAJOBC010000979">
    <property type="protein sequence ID" value="CAF3644500.1"/>
    <property type="molecule type" value="Genomic_DNA"/>
</dbReference>
<evidence type="ECO:0000256" key="5">
    <source>
        <dbReference type="ARBA" id="ARBA00023180"/>
    </source>
</evidence>
<dbReference type="InterPro" id="IPR008972">
    <property type="entry name" value="Cupredoxin"/>
</dbReference>
<evidence type="ECO:0000313" key="15">
    <source>
        <dbReference type="Proteomes" id="UP000663829"/>
    </source>
</evidence>
<feature type="signal peptide" evidence="9">
    <location>
        <begin position="1"/>
        <end position="18"/>
    </location>
</feature>
<keyword evidence="8" id="KW-0812">Transmembrane</keyword>
<gene>
    <name evidence="11" type="ORF">GPM918_LOCUS6368</name>
    <name evidence="12" type="ORF">OVA965_LOCUS22098</name>
    <name evidence="13" type="ORF">SRO942_LOCUS6368</name>
    <name evidence="14" type="ORF">TMI583_LOCUS22813</name>
</gene>
<dbReference type="EMBL" id="CAJNOQ010000979">
    <property type="protein sequence ID" value="CAF0856728.1"/>
    <property type="molecule type" value="Genomic_DNA"/>
</dbReference>
<evidence type="ECO:0000313" key="14">
    <source>
        <dbReference type="EMBL" id="CAF3972873.1"/>
    </source>
</evidence>
<proteinExistence type="inferred from homology"/>
<keyword evidence="2 9" id="KW-0732">Signal</keyword>
<dbReference type="GO" id="GO:0046875">
    <property type="term" value="F:ephrin receptor binding"/>
    <property type="evidence" value="ECO:0007669"/>
    <property type="project" value="TreeGrafter"/>
</dbReference>
<evidence type="ECO:0000256" key="4">
    <source>
        <dbReference type="ARBA" id="ARBA00023157"/>
    </source>
</evidence>
<dbReference type="GO" id="GO:0048013">
    <property type="term" value="P:ephrin receptor signaling pathway"/>
    <property type="evidence" value="ECO:0007669"/>
    <property type="project" value="TreeGrafter"/>
</dbReference>